<dbReference type="InterPro" id="IPR020019">
    <property type="entry name" value="AcTrfase_PglD-like"/>
</dbReference>
<dbReference type="PATRIC" id="fig|1121864.4.peg.1429"/>
<dbReference type="InterPro" id="IPR050179">
    <property type="entry name" value="Trans_hexapeptide_repeat"/>
</dbReference>
<comment type="caution">
    <text evidence="4">The sequence shown here is derived from an EMBL/GenBank/DDBJ whole genome shotgun (WGS) entry which is preliminary data.</text>
</comment>
<accession>S1RHZ7</accession>
<dbReference type="Gene3D" id="3.40.50.20">
    <property type="match status" value="1"/>
</dbReference>
<dbReference type="SUPFAM" id="SSF51161">
    <property type="entry name" value="Trimeric LpxA-like enzymes"/>
    <property type="match status" value="1"/>
</dbReference>
<feature type="domain" description="PglD N-terminal" evidence="3">
    <location>
        <begin position="3"/>
        <end position="77"/>
    </location>
</feature>
<dbReference type="OrthoDB" id="9794407at2"/>
<dbReference type="Pfam" id="PF17836">
    <property type="entry name" value="PglD_N"/>
    <property type="match status" value="1"/>
</dbReference>
<feature type="binding site" evidence="2">
    <location>
        <begin position="32"/>
        <end position="33"/>
    </location>
    <ligand>
        <name>substrate</name>
    </ligand>
</feature>
<feature type="active site" description="Proton acceptor" evidence="1">
    <location>
        <position position="130"/>
    </location>
</feature>
<evidence type="ECO:0000259" key="3">
    <source>
        <dbReference type="Pfam" id="PF17836"/>
    </source>
</evidence>
<evidence type="ECO:0000313" key="4">
    <source>
        <dbReference type="EMBL" id="ESK60689.1"/>
    </source>
</evidence>
<dbReference type="EMBL" id="AHYS01000011">
    <property type="protein sequence ID" value="ESK60689.1"/>
    <property type="molecule type" value="Genomic_DNA"/>
</dbReference>
<sequence length="200" mass="21278">MNRLIIIGAGGHGKVIADVAIKCGYRNIKFLDDNIVGNCFGFPIIGKIKDLENYNDGSTNFIIAIGNNKIRKTIAQKYKIDWCNLVHPTAVISTNVQLGVGTVIMANAVVNADAKIGNHCIINSSAVVEHDNTIGDFVHISPNVSIAGNVKIGELTHIGIGATLKNNIIIEKNIIIGAGAVVTKNILSEGRYVGIPAKKL</sequence>
<feature type="binding site" evidence="2">
    <location>
        <position position="160"/>
    </location>
    <ligand>
        <name>acetyl-CoA</name>
        <dbReference type="ChEBI" id="CHEBI:57288"/>
    </ligand>
</feature>
<organism evidence="4 5">
    <name type="scientific">Enterococcus cecorum DSM 20682 = ATCC 43198</name>
    <dbReference type="NCBI Taxonomy" id="1121864"/>
    <lineage>
        <taxon>Bacteria</taxon>
        <taxon>Bacillati</taxon>
        <taxon>Bacillota</taxon>
        <taxon>Bacilli</taxon>
        <taxon>Lactobacillales</taxon>
        <taxon>Enterococcaceae</taxon>
        <taxon>Enterococcus</taxon>
    </lineage>
</organism>
<reference evidence="4 5" key="1">
    <citation type="submission" date="2013-10" db="EMBL/GenBank/DDBJ databases">
        <title>The Genome Sequence of Enterococcus cecorum DSM 20682 (= ATCC 43198) (Illumina assembly).</title>
        <authorList>
            <consortium name="The Broad Institute Genomics Platform"/>
            <consortium name="The Broad Institute Genome Sequencing Center for Infectious Disease"/>
            <person name="Earl A."/>
            <person name="Russ C."/>
            <person name="Gilmore M."/>
            <person name="Surin D."/>
            <person name="Walker B."/>
            <person name="Young S."/>
            <person name="Zeng Q."/>
            <person name="Gargeya S."/>
            <person name="Fitzgerald M."/>
            <person name="Haas B."/>
            <person name="Abouelleil A."/>
            <person name="Allen A.W."/>
            <person name="Alvarado L."/>
            <person name="Arachchi H.M."/>
            <person name="Berlin A.M."/>
            <person name="Chapman S.B."/>
            <person name="Gainer-Dewar J."/>
            <person name="Goldberg J."/>
            <person name="Griggs A."/>
            <person name="Gujja S."/>
            <person name="Hansen M."/>
            <person name="Howarth C."/>
            <person name="Imamovic A."/>
            <person name="Ireland A."/>
            <person name="Larimer J."/>
            <person name="McCowan C."/>
            <person name="Murphy C."/>
            <person name="Pearson M."/>
            <person name="Poon T.W."/>
            <person name="Priest M."/>
            <person name="Roberts A."/>
            <person name="Saif S."/>
            <person name="Shea T."/>
            <person name="Sisk P."/>
            <person name="Sykes S."/>
            <person name="Wortman J."/>
            <person name="Nusbaum C."/>
            <person name="Birren B."/>
        </authorList>
    </citation>
    <scope>NUCLEOTIDE SEQUENCE [LARGE SCALE GENOMIC DNA]</scope>
    <source>
        <strain evidence="4 5">ATCC 43198</strain>
    </source>
</reference>
<dbReference type="AlphaFoldDB" id="S1RHZ7"/>
<feature type="binding site" evidence="2">
    <location>
        <position position="139"/>
    </location>
    <ligand>
        <name>acetyl-CoA</name>
        <dbReference type="ChEBI" id="CHEBI:57288"/>
    </ligand>
</feature>
<dbReference type="NCBIfam" id="TIGR03570">
    <property type="entry name" value="NeuD_NnaD"/>
    <property type="match status" value="1"/>
</dbReference>
<feature type="site" description="Increases basicity of active site His" evidence="1">
    <location>
        <position position="131"/>
    </location>
</feature>
<dbReference type="InterPro" id="IPR001451">
    <property type="entry name" value="Hexapep"/>
</dbReference>
<evidence type="ECO:0000256" key="1">
    <source>
        <dbReference type="PIRSR" id="PIRSR620019-1"/>
    </source>
</evidence>
<dbReference type="Pfam" id="PF00132">
    <property type="entry name" value="Hexapep"/>
    <property type="match status" value="1"/>
</dbReference>
<proteinExistence type="predicted"/>
<evidence type="ECO:0000313" key="5">
    <source>
        <dbReference type="Proteomes" id="UP000017415"/>
    </source>
</evidence>
<gene>
    <name evidence="4" type="ORF">OMO_02352</name>
</gene>
<dbReference type="Proteomes" id="UP000017415">
    <property type="component" value="Unassembled WGS sequence"/>
</dbReference>
<dbReference type="PANTHER" id="PTHR43300:SF7">
    <property type="entry name" value="UDP-N-ACETYLBACILLOSAMINE N-ACETYLTRANSFERASE"/>
    <property type="match status" value="1"/>
</dbReference>
<dbReference type="InterPro" id="IPR041561">
    <property type="entry name" value="PglD_N"/>
</dbReference>
<dbReference type="CDD" id="cd03360">
    <property type="entry name" value="LbH_AT_putative"/>
    <property type="match status" value="1"/>
</dbReference>
<keyword evidence="5" id="KW-1185">Reference proteome</keyword>
<dbReference type="HOGENOM" id="CLU_081811_2_0_9"/>
<name>S1RHZ7_9ENTE</name>
<dbReference type="eggNOG" id="COG0110">
    <property type="taxonomic scope" value="Bacteria"/>
</dbReference>
<feature type="binding site" evidence="2">
    <location>
        <position position="66"/>
    </location>
    <ligand>
        <name>substrate</name>
    </ligand>
</feature>
<dbReference type="GeneID" id="60871053"/>
<dbReference type="InterPro" id="IPR011004">
    <property type="entry name" value="Trimer_LpxA-like_sf"/>
</dbReference>
<protein>
    <recommendedName>
        <fullName evidence="3">PglD N-terminal domain-containing protein</fullName>
    </recommendedName>
</protein>
<evidence type="ECO:0000256" key="2">
    <source>
        <dbReference type="PIRSR" id="PIRSR620019-2"/>
    </source>
</evidence>
<dbReference type="RefSeq" id="WP_016251577.1">
    <property type="nucleotide sequence ID" value="NZ_ASWI01000004.1"/>
</dbReference>
<dbReference type="PANTHER" id="PTHR43300">
    <property type="entry name" value="ACETYLTRANSFERASE"/>
    <property type="match status" value="1"/>
</dbReference>
<dbReference type="Gene3D" id="2.160.10.10">
    <property type="entry name" value="Hexapeptide repeat proteins"/>
    <property type="match status" value="1"/>
</dbReference>